<accession>A0ABQ1CFZ9</accession>
<protein>
    <submittedName>
        <fullName evidence="1">Uncharacterized protein</fullName>
    </submittedName>
</protein>
<sequence>MLSDPAASAWIAAGRPVPTAPRSAQGLCGRCGSDEPTVPSNAIVSDKFTGYDAWPYGLHRLCPPCAWAYSRAPNTQPALHITAMSVTEHRDTAGLLPRLTAGPLSEHDAVVVPGSRRQHILPAAAWKHLATDDGVVHPWNAASAHRLGELAWLRTTIPDISWQALTRPVPHPRHLRARSREHRARILDSWQQLAPWRALPPLWTAARRLTNTELHTGVG</sequence>
<evidence type="ECO:0000313" key="2">
    <source>
        <dbReference type="Proteomes" id="UP000465240"/>
    </source>
</evidence>
<gene>
    <name evidence="1" type="ORF">MPRG_65330</name>
</gene>
<dbReference type="RefSeq" id="WP_120795150.1">
    <property type="nucleotide sequence ID" value="NZ_BLKX01000003.1"/>
</dbReference>
<reference evidence="1 2" key="1">
    <citation type="journal article" date="2019" name="Emerg. Microbes Infect.">
        <title>Comprehensive subspecies identification of 175 nontuberculous mycobacteria species based on 7547 genomic profiles.</title>
        <authorList>
            <person name="Matsumoto Y."/>
            <person name="Kinjo T."/>
            <person name="Motooka D."/>
            <person name="Nabeya D."/>
            <person name="Jung N."/>
            <person name="Uechi K."/>
            <person name="Horii T."/>
            <person name="Iida T."/>
            <person name="Fujita J."/>
            <person name="Nakamura S."/>
        </authorList>
    </citation>
    <scope>NUCLEOTIDE SEQUENCE [LARGE SCALE GENOMIC DNA]</scope>
    <source>
        <strain evidence="1 2">JCM 18565</strain>
    </source>
</reference>
<evidence type="ECO:0000313" key="1">
    <source>
        <dbReference type="EMBL" id="GFG83257.1"/>
    </source>
</evidence>
<dbReference type="Proteomes" id="UP000465240">
    <property type="component" value="Unassembled WGS sequence"/>
</dbReference>
<comment type="caution">
    <text evidence="1">The sequence shown here is derived from an EMBL/GenBank/DDBJ whole genome shotgun (WGS) entry which is preliminary data.</text>
</comment>
<keyword evidence="2" id="KW-1185">Reference proteome</keyword>
<proteinExistence type="predicted"/>
<name>A0ABQ1CFZ9_9MYCO</name>
<dbReference type="EMBL" id="BLKX01000003">
    <property type="protein sequence ID" value="GFG83257.1"/>
    <property type="molecule type" value="Genomic_DNA"/>
</dbReference>
<organism evidence="1 2">
    <name type="scientific">Mycobacterium paragordonae</name>
    <dbReference type="NCBI Taxonomy" id="1389713"/>
    <lineage>
        <taxon>Bacteria</taxon>
        <taxon>Bacillati</taxon>
        <taxon>Actinomycetota</taxon>
        <taxon>Actinomycetes</taxon>
        <taxon>Mycobacteriales</taxon>
        <taxon>Mycobacteriaceae</taxon>
        <taxon>Mycobacterium</taxon>
    </lineage>
</organism>